<dbReference type="EMBL" id="SSWX01000014">
    <property type="protein sequence ID" value="THJ32638.1"/>
    <property type="molecule type" value="Genomic_DNA"/>
</dbReference>
<feature type="domain" description="PepSY" evidence="2">
    <location>
        <begin position="199"/>
        <end position="256"/>
    </location>
</feature>
<protein>
    <recommendedName>
        <fullName evidence="2">PepSY domain-containing protein</fullName>
    </recommendedName>
</protein>
<gene>
    <name evidence="3" type="ORF">E8K88_11705</name>
</gene>
<feature type="domain" description="PepSY" evidence="2">
    <location>
        <begin position="56"/>
        <end position="114"/>
    </location>
</feature>
<feature type="signal peptide" evidence="1">
    <location>
        <begin position="1"/>
        <end position="40"/>
    </location>
</feature>
<organism evidence="3 4">
    <name type="scientific">Lampropedia aestuarii</name>
    <dbReference type="NCBI Taxonomy" id="2562762"/>
    <lineage>
        <taxon>Bacteria</taxon>
        <taxon>Pseudomonadati</taxon>
        <taxon>Pseudomonadota</taxon>
        <taxon>Betaproteobacteria</taxon>
        <taxon>Burkholderiales</taxon>
        <taxon>Comamonadaceae</taxon>
        <taxon>Lampropedia</taxon>
    </lineage>
</organism>
<evidence type="ECO:0000259" key="2">
    <source>
        <dbReference type="Pfam" id="PF03413"/>
    </source>
</evidence>
<accession>A0A4S5BRY7</accession>
<dbReference type="AlphaFoldDB" id="A0A4S5BRY7"/>
<dbReference type="Gene3D" id="3.10.450.40">
    <property type="match status" value="3"/>
</dbReference>
<keyword evidence="4" id="KW-1185">Reference proteome</keyword>
<evidence type="ECO:0000256" key="1">
    <source>
        <dbReference type="SAM" id="SignalP"/>
    </source>
</evidence>
<dbReference type="Pfam" id="PF03413">
    <property type="entry name" value="PepSY"/>
    <property type="match status" value="3"/>
</dbReference>
<dbReference type="Proteomes" id="UP000306236">
    <property type="component" value="Unassembled WGS sequence"/>
</dbReference>
<comment type="caution">
    <text evidence="3">The sequence shown here is derived from an EMBL/GenBank/DDBJ whole genome shotgun (WGS) entry which is preliminary data.</text>
</comment>
<evidence type="ECO:0000313" key="4">
    <source>
        <dbReference type="Proteomes" id="UP000306236"/>
    </source>
</evidence>
<sequence length="260" mass="29028">MLCLRSKPDNGSFMKAFFHPTVIAAALCLGLTGLAASVHADEQRTVRQAVSSGQYLPLADILKIVEQHVPGRVLEVDLESDRVHGALYEVDVLDSNNRKREVKVHAETGRLLEMDDVPVVSQPMLALPALLRQILAQYPGHIEDVELESGRNRLAVYEIKLIQTNGQRLELVVDASTGEILQGAPKVESAVQSMMALPDILDLLLAQYPGVVLEAELERERHRSNNAWYYEIDIRMDDGRQIELHVDSHTGQVLREKTKD</sequence>
<proteinExistence type="predicted"/>
<dbReference type="OrthoDB" id="8527445at2"/>
<reference evidence="3 4" key="1">
    <citation type="submission" date="2019-04" db="EMBL/GenBank/DDBJ databases">
        <title>Lampropedia sp YIM MLB12 draf genome.</title>
        <authorList>
            <person name="Wang Y.-X."/>
        </authorList>
    </citation>
    <scope>NUCLEOTIDE SEQUENCE [LARGE SCALE GENOMIC DNA]</scope>
    <source>
        <strain evidence="3 4">YIM MLB12</strain>
    </source>
</reference>
<feature type="chain" id="PRO_5020716584" description="PepSY domain-containing protein" evidence="1">
    <location>
        <begin position="41"/>
        <end position="260"/>
    </location>
</feature>
<dbReference type="InterPro" id="IPR025711">
    <property type="entry name" value="PepSY"/>
</dbReference>
<feature type="domain" description="PepSY" evidence="2">
    <location>
        <begin position="133"/>
        <end position="181"/>
    </location>
</feature>
<keyword evidence="1" id="KW-0732">Signal</keyword>
<name>A0A4S5BRY7_9BURK</name>
<evidence type="ECO:0000313" key="3">
    <source>
        <dbReference type="EMBL" id="THJ32638.1"/>
    </source>
</evidence>